<gene>
    <name evidence="1" type="primary">FAP1</name>
    <name evidence="1" type="ORF">DSO57_1010338</name>
</gene>
<reference evidence="1" key="1">
    <citation type="submission" date="2022-04" db="EMBL/GenBank/DDBJ databases">
        <title>Genome of the entomopathogenic fungus Entomophthora muscae.</title>
        <authorList>
            <person name="Elya C."/>
            <person name="Lovett B.R."/>
            <person name="Lee E."/>
            <person name="Macias A.M."/>
            <person name="Hajek A.E."/>
            <person name="De Bivort B.L."/>
            <person name="Kasson M.T."/>
            <person name="De Fine Licht H.H."/>
            <person name="Stajich J.E."/>
        </authorList>
    </citation>
    <scope>NUCLEOTIDE SEQUENCE</scope>
    <source>
        <strain evidence="1">Berkeley</strain>
    </source>
</reference>
<name>A0ACC2THN9_9FUNG</name>
<protein>
    <submittedName>
        <fullName evidence="1">FKBP12-associated protein</fullName>
    </submittedName>
</protein>
<organism evidence="1 2">
    <name type="scientific">Entomophthora muscae</name>
    <dbReference type="NCBI Taxonomy" id="34485"/>
    <lineage>
        <taxon>Eukaryota</taxon>
        <taxon>Fungi</taxon>
        <taxon>Fungi incertae sedis</taxon>
        <taxon>Zoopagomycota</taxon>
        <taxon>Entomophthoromycotina</taxon>
        <taxon>Entomophthoromycetes</taxon>
        <taxon>Entomophthorales</taxon>
        <taxon>Entomophthoraceae</taxon>
        <taxon>Entomophthora</taxon>
    </lineage>
</organism>
<keyword evidence="2" id="KW-1185">Reference proteome</keyword>
<dbReference type="EMBL" id="QTSX02002874">
    <property type="protein sequence ID" value="KAJ9074037.1"/>
    <property type="molecule type" value="Genomic_DNA"/>
</dbReference>
<comment type="caution">
    <text evidence="1">The sequence shown here is derived from an EMBL/GenBank/DDBJ whole genome shotgun (WGS) entry which is preliminary data.</text>
</comment>
<evidence type="ECO:0000313" key="1">
    <source>
        <dbReference type="EMBL" id="KAJ9074037.1"/>
    </source>
</evidence>
<evidence type="ECO:0000313" key="2">
    <source>
        <dbReference type="Proteomes" id="UP001165960"/>
    </source>
</evidence>
<accession>A0ACC2THN9</accession>
<sequence>MNTSEHPHESSSTNPLNGQNIPIVPFIKELPEKEGNSKGKRRARTRKPKQKPAGHEASPSEIKPRHNKGHSQSKPKASSEGPSNQNACSEISKKSKNFKERMEKFSCASKSSEAFEFPLGLEKQKLTKKNRQPKNQSDAPTPKSCHQAVQDYSTEDLRTKLTFSLTDASYECMVCWETVKPKNFTWSCQHCWAVFHLPCVKRWSQSSEKNPRDLSLGPIQFGWRCPGCQTVQIEQPSKYMCFCGKVSTPEYNKFVTPHSCSQPCQKQRGASCPHPCPEPCHPGPCPPCTAMSPPTSCYCGQNIIQGRCGEHTDIGYSCFNKCRDLLGCGKHLCTEPCHDGTCPPCKEEEEQPCYCGQHSRVALCGSGIQESSWVLDPSTRLRVEILGYYSCHQPCKQSFDCNVHSCLQLCHSVEKEPVCCPRSPMVVNTCPCGQTLLPSIISSPRKVCTDDIPVCSKQCSKHLNCNHFCQESCHEGECPPCAQLVKLLCQCGATMTTVPCSESKQDILCDRVCHQKKTCGKHKCSEICCPFSKNSSNFEPHICFELCNKMLNCKTHFCSQLCHKGACKPCMEASFDDLSCSCGRTVRRAPIPCGAEPPECNFPCCKPRQCGHSIKLAHNCHSDTSDCPPCTALTTKLCRCGKKDVKNIPCFRQSPSCGLPCGKLLACGAHVCKEVCHDGPCLKLHATCKSVCQKPLQGCEHPCQLACHAPSMCPAGTTCVVSVQIPCECGRRKVTKPCNGQPLLQRQPVACDKQCLIEIRNKKFAEALGISNTIPTSDVTTQYDRYIFVFITPTQLKWVKEIEQKINSFVNDTTKTVLHFSPMRDFQRKFLHCISANYQVQSLSLDDPPNKSVQYTKTPQTKIPAVLPSEAYKSPEKYMLAEEEVESDLKPARQAVNMILLKNTELSSTVSNAIQNSLFATDSQADVFMYGNNIVIKPQNDNPDVVQHEDAIRILFYQVRSALNSANVPTKACLGWVNAALEVVWPKLETATPLHASRSVSISTTNKFSFLSESSSNASQGVHQISPKKENKPKEPKSISRLPVSVPEEVVEDWTELI</sequence>
<proteinExistence type="predicted"/>
<dbReference type="Proteomes" id="UP001165960">
    <property type="component" value="Unassembled WGS sequence"/>
</dbReference>